<name>A0A7W6LS41_9SPHN</name>
<dbReference type="Pfam" id="PF10082">
    <property type="entry name" value="BBP2_2"/>
    <property type="match status" value="1"/>
</dbReference>
<dbReference type="SUPFAM" id="SSF56935">
    <property type="entry name" value="Porins"/>
    <property type="match status" value="1"/>
</dbReference>
<evidence type="ECO:0000313" key="2">
    <source>
        <dbReference type="Proteomes" id="UP000590524"/>
    </source>
</evidence>
<keyword evidence="2" id="KW-1185">Reference proteome</keyword>
<protein>
    <recommendedName>
        <fullName evidence="3">Gellan polysaccharide biosynthesis protein GelF</fullName>
    </recommendedName>
</protein>
<accession>A0A7W6LS41</accession>
<dbReference type="InterPro" id="IPR018759">
    <property type="entry name" value="BBP2_2"/>
</dbReference>
<sequence>MIRARSAGLSAACATILTCPAYGQVDVPPDGLTVAPTVRMIYDDNVLRQNDDIIAGDKDDLRITPGVDVTFRKILGVHQITAVGSLGYDFHQRYDNLDRERIALQARGDVKISGLCYLRPRARLNFAQANLADQGEIVGNSERTQDYSVTAECDKPYGYYPVINLGYLTTDNSASSRRAFDIRTRTAGIGFAYTKASFGDIRLMFNYDAFRRPHYDGLDTEGRRMSSGADNYRVGIEFKRAVAPRLSWNAGLSYIKTKARDDDVEDYSGLGYHVGAVYQPSPRGSLVLDVTRSTSNQSNTGATYVVQTDFSLRGNYKLGSRSSIQAGATYGRRQFKGELLIDTDTPRGTDKTTALFAGYRFALRSRLNAGFEFRHEWRESDVDRYRYKSTSSMLFIGLQL</sequence>
<dbReference type="Gene3D" id="2.40.160.10">
    <property type="entry name" value="Porin"/>
    <property type="match status" value="1"/>
</dbReference>
<evidence type="ECO:0000313" key="1">
    <source>
        <dbReference type="EMBL" id="MBB4148331.1"/>
    </source>
</evidence>
<reference evidence="1 2" key="1">
    <citation type="submission" date="2020-08" db="EMBL/GenBank/DDBJ databases">
        <title>Genomic Encyclopedia of Type Strains, Phase IV (KMG-IV): sequencing the most valuable type-strain genomes for metagenomic binning, comparative biology and taxonomic classification.</title>
        <authorList>
            <person name="Goeker M."/>
        </authorList>
    </citation>
    <scope>NUCLEOTIDE SEQUENCE [LARGE SCALE GENOMIC DNA]</scope>
    <source>
        <strain evidence="1 2">DSM 19371</strain>
    </source>
</reference>
<dbReference type="AlphaFoldDB" id="A0A7W6LS41"/>
<evidence type="ECO:0008006" key="3">
    <source>
        <dbReference type="Google" id="ProtNLM"/>
    </source>
</evidence>
<comment type="caution">
    <text evidence="1">The sequence shown here is derived from an EMBL/GenBank/DDBJ whole genome shotgun (WGS) entry which is preliminary data.</text>
</comment>
<dbReference type="EMBL" id="JACIEU010000007">
    <property type="protein sequence ID" value="MBB4148331.1"/>
    <property type="molecule type" value="Genomic_DNA"/>
</dbReference>
<dbReference type="RefSeq" id="WP_188082084.1">
    <property type="nucleotide sequence ID" value="NZ_JACIEU010000007.1"/>
</dbReference>
<dbReference type="InterPro" id="IPR023614">
    <property type="entry name" value="Porin_dom_sf"/>
</dbReference>
<proteinExistence type="predicted"/>
<organism evidence="1 2">
    <name type="scientific">Sphingobium scionense</name>
    <dbReference type="NCBI Taxonomy" id="1404341"/>
    <lineage>
        <taxon>Bacteria</taxon>
        <taxon>Pseudomonadati</taxon>
        <taxon>Pseudomonadota</taxon>
        <taxon>Alphaproteobacteria</taxon>
        <taxon>Sphingomonadales</taxon>
        <taxon>Sphingomonadaceae</taxon>
        <taxon>Sphingobium</taxon>
    </lineage>
</organism>
<dbReference type="Proteomes" id="UP000590524">
    <property type="component" value="Unassembled WGS sequence"/>
</dbReference>
<gene>
    <name evidence="1" type="ORF">GGQ90_002110</name>
</gene>